<dbReference type="EMBL" id="MU155760">
    <property type="protein sequence ID" value="KAF9471102.1"/>
    <property type="molecule type" value="Genomic_DNA"/>
</dbReference>
<evidence type="ECO:0000256" key="1">
    <source>
        <dbReference type="SAM" id="Phobius"/>
    </source>
</evidence>
<feature type="transmembrane region" description="Helical" evidence="1">
    <location>
        <begin position="12"/>
        <end position="31"/>
    </location>
</feature>
<sequence>MHTHSCSRLSNAYTFTFALIQCIHAYVFALVQPVYIHAWGMLSLYAQSNPLQRQCRTDEIVSKGIVHDNPGGPTMAGPCVLPRCDDVAACMDPPHPLSLHSLNPPACSHHMHAPN</sequence>
<evidence type="ECO:0000313" key="2">
    <source>
        <dbReference type="EMBL" id="KAF9471102.1"/>
    </source>
</evidence>
<evidence type="ECO:0000313" key="3">
    <source>
        <dbReference type="Proteomes" id="UP000807469"/>
    </source>
</evidence>
<name>A0A9P5YL47_9AGAR</name>
<protein>
    <submittedName>
        <fullName evidence="2">Uncharacterized protein</fullName>
    </submittedName>
</protein>
<organism evidence="2 3">
    <name type="scientific">Pholiota conissans</name>
    <dbReference type="NCBI Taxonomy" id="109636"/>
    <lineage>
        <taxon>Eukaryota</taxon>
        <taxon>Fungi</taxon>
        <taxon>Dikarya</taxon>
        <taxon>Basidiomycota</taxon>
        <taxon>Agaricomycotina</taxon>
        <taxon>Agaricomycetes</taxon>
        <taxon>Agaricomycetidae</taxon>
        <taxon>Agaricales</taxon>
        <taxon>Agaricineae</taxon>
        <taxon>Strophariaceae</taxon>
        <taxon>Pholiota</taxon>
    </lineage>
</organism>
<keyword evidence="3" id="KW-1185">Reference proteome</keyword>
<gene>
    <name evidence="2" type="ORF">BDN70DRAFT_888456</name>
</gene>
<dbReference type="Proteomes" id="UP000807469">
    <property type="component" value="Unassembled WGS sequence"/>
</dbReference>
<keyword evidence="1" id="KW-0472">Membrane</keyword>
<keyword evidence="1" id="KW-0812">Transmembrane</keyword>
<dbReference type="AlphaFoldDB" id="A0A9P5YL47"/>
<keyword evidence="1" id="KW-1133">Transmembrane helix</keyword>
<comment type="caution">
    <text evidence="2">The sequence shown here is derived from an EMBL/GenBank/DDBJ whole genome shotgun (WGS) entry which is preliminary data.</text>
</comment>
<accession>A0A9P5YL47</accession>
<reference evidence="2" key="1">
    <citation type="submission" date="2020-11" db="EMBL/GenBank/DDBJ databases">
        <authorList>
            <consortium name="DOE Joint Genome Institute"/>
            <person name="Ahrendt S."/>
            <person name="Riley R."/>
            <person name="Andreopoulos W."/>
            <person name="Labutti K."/>
            <person name="Pangilinan J."/>
            <person name="Ruiz-Duenas F.J."/>
            <person name="Barrasa J.M."/>
            <person name="Sanchez-Garcia M."/>
            <person name="Camarero S."/>
            <person name="Miyauchi S."/>
            <person name="Serrano A."/>
            <person name="Linde D."/>
            <person name="Babiker R."/>
            <person name="Drula E."/>
            <person name="Ayuso-Fernandez I."/>
            <person name="Pacheco R."/>
            <person name="Padilla G."/>
            <person name="Ferreira P."/>
            <person name="Barriuso J."/>
            <person name="Kellner H."/>
            <person name="Castanera R."/>
            <person name="Alfaro M."/>
            <person name="Ramirez L."/>
            <person name="Pisabarro A.G."/>
            <person name="Kuo A."/>
            <person name="Tritt A."/>
            <person name="Lipzen A."/>
            <person name="He G."/>
            <person name="Yan M."/>
            <person name="Ng V."/>
            <person name="Cullen D."/>
            <person name="Martin F."/>
            <person name="Rosso M.-N."/>
            <person name="Henrissat B."/>
            <person name="Hibbett D."/>
            <person name="Martinez A.T."/>
            <person name="Grigoriev I.V."/>
        </authorList>
    </citation>
    <scope>NUCLEOTIDE SEQUENCE</scope>
    <source>
        <strain evidence="2">CIRM-BRFM 674</strain>
    </source>
</reference>
<proteinExistence type="predicted"/>